<protein>
    <submittedName>
        <fullName evidence="1">Uncharacterized protein</fullName>
    </submittedName>
</protein>
<proteinExistence type="predicted"/>
<organism evidence="1 2">
    <name type="scientific">Halosimplex pelagicum</name>
    <dbReference type="NCBI Taxonomy" id="869886"/>
    <lineage>
        <taxon>Archaea</taxon>
        <taxon>Methanobacteriati</taxon>
        <taxon>Methanobacteriota</taxon>
        <taxon>Stenosarchaea group</taxon>
        <taxon>Halobacteria</taxon>
        <taxon>Halobacteriales</taxon>
        <taxon>Haloarculaceae</taxon>
        <taxon>Halosimplex</taxon>
    </lineage>
</organism>
<dbReference type="EMBL" id="CP058909">
    <property type="protein sequence ID" value="QLH80891.1"/>
    <property type="molecule type" value="Genomic_DNA"/>
</dbReference>
<keyword evidence="2" id="KW-1185">Reference proteome</keyword>
<dbReference type="GeneID" id="56081766"/>
<name>A0A7D5T248_9EURY</name>
<dbReference type="Proteomes" id="UP000509346">
    <property type="component" value="Chromosome"/>
</dbReference>
<reference evidence="1 2" key="1">
    <citation type="submission" date="2020-07" db="EMBL/GenBank/DDBJ databases">
        <title>Halosimplex litoreum sp. nov. and Halosimplex rubrum sp. nov., isolated from different salt environments.</title>
        <authorList>
            <person name="Cui H."/>
        </authorList>
    </citation>
    <scope>NUCLEOTIDE SEQUENCE [LARGE SCALE GENOMIC DNA]</scope>
    <source>
        <strain evidence="1 2">R2</strain>
    </source>
</reference>
<evidence type="ECO:0000313" key="1">
    <source>
        <dbReference type="EMBL" id="QLH80891.1"/>
    </source>
</evidence>
<dbReference type="RefSeq" id="WP_179920709.1">
    <property type="nucleotide sequence ID" value="NZ_CP058909.1"/>
</dbReference>
<dbReference type="KEGG" id="hpel:HZS54_04215"/>
<dbReference type="OrthoDB" id="382731at2157"/>
<evidence type="ECO:0000313" key="2">
    <source>
        <dbReference type="Proteomes" id="UP000509346"/>
    </source>
</evidence>
<sequence length="312" mass="34692">MFNAELPDETRAALLRASDDGDLSPSETATVARKLDEPGNGDVLRTIRGLDETEQRRALKLVAETDDDGIRLLDEVDDGSLQKLLDSDAIETGDLVAATRKYADLDSGKRSQFRELLADDDLRESWVDVAGDSEITDVDIETALARVDTNSEHTVTDFEIGRDANPTDAAHPPHDPDSIVVELELNEGDEFWRVYERKPESSNPDENLPGGFVARRSTLESADSPEEVLDRLALLRSDWQDYNHVGKVAVTDEFVENNQIRVQVSTTRPQVSDVSDEVRPGRATQYILQDDLDPDAQGITWKAIEELDSFVD</sequence>
<gene>
    <name evidence="1" type="ORF">HZS54_04215</name>
</gene>
<accession>A0A7D5T248</accession>
<dbReference type="AlphaFoldDB" id="A0A7D5T248"/>